<feature type="transmembrane region" description="Helical" evidence="1">
    <location>
        <begin position="94"/>
        <end position="113"/>
    </location>
</feature>
<comment type="caution">
    <text evidence="2">The sequence shown here is derived from an EMBL/GenBank/DDBJ whole genome shotgun (WGS) entry which is preliminary data.</text>
</comment>
<keyword evidence="1" id="KW-0472">Membrane</keyword>
<reference evidence="2 3" key="1">
    <citation type="submission" date="2019-11" db="EMBL/GenBank/DDBJ databases">
        <title>Bacillus lacus genome.</title>
        <authorList>
            <person name="Allen C.J."/>
            <person name="Newman J.D."/>
        </authorList>
    </citation>
    <scope>NUCLEOTIDE SEQUENCE [LARGE SCALE GENOMIC DNA]</scope>
    <source>
        <strain evidence="2 3">KCTC 33946</strain>
    </source>
</reference>
<dbReference type="Proteomes" id="UP000448867">
    <property type="component" value="Unassembled WGS sequence"/>
</dbReference>
<evidence type="ECO:0000313" key="3">
    <source>
        <dbReference type="Proteomes" id="UP000448867"/>
    </source>
</evidence>
<organism evidence="2 3">
    <name type="scientific">Metabacillus lacus</name>
    <dbReference type="NCBI Taxonomy" id="1983721"/>
    <lineage>
        <taxon>Bacteria</taxon>
        <taxon>Bacillati</taxon>
        <taxon>Bacillota</taxon>
        <taxon>Bacilli</taxon>
        <taxon>Bacillales</taxon>
        <taxon>Bacillaceae</taxon>
        <taxon>Metabacillus</taxon>
    </lineage>
</organism>
<proteinExistence type="predicted"/>
<dbReference type="OrthoDB" id="2880571at2"/>
<dbReference type="AlphaFoldDB" id="A0A7X2LZV7"/>
<feature type="transmembrane region" description="Helical" evidence="1">
    <location>
        <begin position="153"/>
        <end position="172"/>
    </location>
</feature>
<accession>A0A7X2LZV7</accession>
<keyword evidence="3" id="KW-1185">Reference proteome</keyword>
<keyword evidence="1" id="KW-0812">Transmembrane</keyword>
<dbReference type="EMBL" id="WKKI01000011">
    <property type="protein sequence ID" value="MRX72139.1"/>
    <property type="molecule type" value="Genomic_DNA"/>
</dbReference>
<feature type="transmembrane region" description="Helical" evidence="1">
    <location>
        <begin position="12"/>
        <end position="35"/>
    </location>
</feature>
<gene>
    <name evidence="2" type="ORF">GJU40_08185</name>
</gene>
<feature type="transmembrane region" description="Helical" evidence="1">
    <location>
        <begin position="119"/>
        <end position="141"/>
    </location>
</feature>
<keyword evidence="1" id="KW-1133">Transmembrane helix</keyword>
<protein>
    <submittedName>
        <fullName evidence="2">Uncharacterized protein</fullName>
    </submittedName>
</protein>
<evidence type="ECO:0000256" key="1">
    <source>
        <dbReference type="SAM" id="Phobius"/>
    </source>
</evidence>
<feature type="transmembrane region" description="Helical" evidence="1">
    <location>
        <begin position="55"/>
        <end position="73"/>
    </location>
</feature>
<dbReference type="RefSeq" id="WP_154307271.1">
    <property type="nucleotide sequence ID" value="NZ_WKKI01000011.1"/>
</dbReference>
<sequence length="227" mass="25877">MSGLAIRLRIWIKLWFTSFHFIVIMLLIPFGGYFIHIFQLYTVGSLSSMIYEKAALILFVFILQWCFSIDFDSKFYGQLITYSISRWKLIVERLVISSLIFFTLLCFVTLLLTPLTGSFIWKGLLFSIPVYIGIGGTVVVATVTGNHSLGGGFAGLIFWMISLNGGALLLYLNPVLLDFPNVYKYINGNSGFFSIDDRWILYNRLFYIGLGVLLSILAVFQFNRKSF</sequence>
<name>A0A7X2LZV7_9BACI</name>
<evidence type="ECO:0000313" key="2">
    <source>
        <dbReference type="EMBL" id="MRX72139.1"/>
    </source>
</evidence>
<feature type="transmembrane region" description="Helical" evidence="1">
    <location>
        <begin position="199"/>
        <end position="220"/>
    </location>
</feature>